<keyword evidence="5" id="KW-1185">Reference proteome</keyword>
<dbReference type="PANTHER" id="PTHR46401:SF2">
    <property type="entry name" value="GLYCOSYLTRANSFERASE WBBK-RELATED"/>
    <property type="match status" value="1"/>
</dbReference>
<protein>
    <submittedName>
        <fullName evidence="4">Glycosyltransferase</fullName>
    </submittedName>
</protein>
<dbReference type="Gene3D" id="3.40.50.2000">
    <property type="entry name" value="Glycogen Phosphorylase B"/>
    <property type="match status" value="2"/>
</dbReference>
<comment type="caution">
    <text evidence="4">The sequence shown here is derived from an EMBL/GenBank/DDBJ whole genome shotgun (WGS) entry which is preliminary data.</text>
</comment>
<accession>A0ABS9DAE6</accession>
<gene>
    <name evidence="4" type="ORF">L0668_17350</name>
</gene>
<keyword evidence="2" id="KW-0812">Transmembrane</keyword>
<dbReference type="Pfam" id="PF13439">
    <property type="entry name" value="Glyco_transf_4"/>
    <property type="match status" value="1"/>
</dbReference>
<dbReference type="EMBL" id="JAKGAS010000012">
    <property type="protein sequence ID" value="MCF2949889.1"/>
    <property type="molecule type" value="Genomic_DNA"/>
</dbReference>
<keyword evidence="2" id="KW-0472">Membrane</keyword>
<evidence type="ECO:0000313" key="4">
    <source>
        <dbReference type="EMBL" id="MCF2949889.1"/>
    </source>
</evidence>
<keyword evidence="2" id="KW-1133">Transmembrane helix</keyword>
<dbReference type="Proteomes" id="UP001521137">
    <property type="component" value="Unassembled WGS sequence"/>
</dbReference>
<proteinExistence type="predicted"/>
<reference evidence="4 5" key="1">
    <citation type="submission" date="2022-01" db="EMBL/GenBank/DDBJ databases">
        <title>Paraglaciecola sp. G1-23.</title>
        <authorList>
            <person name="Jin M.S."/>
            <person name="Han D.M."/>
            <person name="Kim H.M."/>
            <person name="Jeon C.O."/>
        </authorList>
    </citation>
    <scope>NUCLEOTIDE SEQUENCE [LARGE SCALE GENOMIC DNA]</scope>
    <source>
        <strain evidence="4 5">G1-23</strain>
    </source>
</reference>
<name>A0ABS9DAE6_9ALTE</name>
<keyword evidence="1" id="KW-0808">Transferase</keyword>
<evidence type="ECO:0000259" key="3">
    <source>
        <dbReference type="Pfam" id="PF13439"/>
    </source>
</evidence>
<evidence type="ECO:0000313" key="5">
    <source>
        <dbReference type="Proteomes" id="UP001521137"/>
    </source>
</evidence>
<feature type="domain" description="Glycosyltransferase subfamily 4-like N-terminal" evidence="3">
    <location>
        <begin position="48"/>
        <end position="158"/>
    </location>
</feature>
<sequence>MRKKSKTLQQVFAWPKQKNRARNPFQYFLYKAIAKVSTARVTEFSPQNILLAGNPDVIHIHWPDAFLAAGKGFRFWPRYFLLRIVFAMASIKNVPIIWTAHNFRRDGQRNSERLARYFWPWFLKSIDGIIFMTEASKNSALAAESQLQHKAYAVIPHGHYKELTNPVKLSNTLSSEQPEILFFGSITPYKNAYKLLQAFLQLPANKIKLSFKGKMSLTEPDKKLQQLLANLPEDRHQDIQFDNRFLDDDELIAAIQQTDLVVFPYSDVLNSGAALFALSVGRPILASDTPLFRELQQQVGKDWILLINNELDASQLSLAVKHAQSLKNTGATPDLALFEWDLIAQQSIQFYQEVLAKRAK</sequence>
<feature type="transmembrane region" description="Helical" evidence="2">
    <location>
        <begin position="80"/>
        <end position="100"/>
    </location>
</feature>
<dbReference type="InterPro" id="IPR028098">
    <property type="entry name" value="Glyco_trans_4-like_N"/>
</dbReference>
<organism evidence="4 5">
    <name type="scientific">Paraglaciecola algarum</name>
    <dbReference type="NCBI Taxonomy" id="3050085"/>
    <lineage>
        <taxon>Bacteria</taxon>
        <taxon>Pseudomonadati</taxon>
        <taxon>Pseudomonadota</taxon>
        <taxon>Gammaproteobacteria</taxon>
        <taxon>Alteromonadales</taxon>
        <taxon>Alteromonadaceae</taxon>
        <taxon>Paraglaciecola</taxon>
    </lineage>
</organism>
<dbReference type="Pfam" id="PF13692">
    <property type="entry name" value="Glyco_trans_1_4"/>
    <property type="match status" value="1"/>
</dbReference>
<dbReference type="SUPFAM" id="SSF53756">
    <property type="entry name" value="UDP-Glycosyltransferase/glycogen phosphorylase"/>
    <property type="match status" value="1"/>
</dbReference>
<evidence type="ECO:0000256" key="1">
    <source>
        <dbReference type="ARBA" id="ARBA00022679"/>
    </source>
</evidence>
<dbReference type="CDD" id="cd03801">
    <property type="entry name" value="GT4_PimA-like"/>
    <property type="match status" value="1"/>
</dbReference>
<dbReference type="RefSeq" id="WP_235313993.1">
    <property type="nucleotide sequence ID" value="NZ_JAKGAS010000012.1"/>
</dbReference>
<dbReference type="PANTHER" id="PTHR46401">
    <property type="entry name" value="GLYCOSYLTRANSFERASE WBBK-RELATED"/>
    <property type="match status" value="1"/>
</dbReference>
<evidence type="ECO:0000256" key="2">
    <source>
        <dbReference type="SAM" id="Phobius"/>
    </source>
</evidence>